<dbReference type="SUPFAM" id="SSF47741">
    <property type="entry name" value="CO dehydrogenase ISP C-domain like"/>
    <property type="match status" value="1"/>
</dbReference>
<dbReference type="Gene3D" id="3.30.43.10">
    <property type="entry name" value="Uridine Diphospho-n-acetylenolpyruvylglucosamine Reductase, domain 2"/>
    <property type="match status" value="1"/>
</dbReference>
<feature type="domain" description="2Fe-2S ferredoxin-type" evidence="6">
    <location>
        <begin position="3"/>
        <end position="88"/>
    </location>
</feature>
<dbReference type="GO" id="GO:0004854">
    <property type="term" value="F:xanthine dehydrogenase activity"/>
    <property type="evidence" value="ECO:0007669"/>
    <property type="project" value="InterPro"/>
</dbReference>
<protein>
    <submittedName>
        <fullName evidence="8">Xanthine dehydrogenase small subunit</fullName>
    </submittedName>
</protein>
<evidence type="ECO:0000256" key="4">
    <source>
        <dbReference type="ARBA" id="ARBA00023002"/>
    </source>
</evidence>
<evidence type="ECO:0000256" key="5">
    <source>
        <dbReference type="ARBA" id="ARBA00023004"/>
    </source>
</evidence>
<dbReference type="InterPro" id="IPR036884">
    <property type="entry name" value="2Fe-2S-bd_dom_sf"/>
</dbReference>
<evidence type="ECO:0000259" key="6">
    <source>
        <dbReference type="PROSITE" id="PS51085"/>
    </source>
</evidence>
<dbReference type="InterPro" id="IPR001041">
    <property type="entry name" value="2Fe-2S_ferredoxin-type"/>
</dbReference>
<dbReference type="RefSeq" id="WP_097174624.1">
    <property type="nucleotide sequence ID" value="NZ_OBML01000004.1"/>
</dbReference>
<dbReference type="InterPro" id="IPR016208">
    <property type="entry name" value="Ald_Oxase/xanthine_DH-like"/>
</dbReference>
<dbReference type="InterPro" id="IPR005107">
    <property type="entry name" value="CO_DH_flav_C"/>
</dbReference>
<dbReference type="GO" id="GO:0005506">
    <property type="term" value="F:iron ion binding"/>
    <property type="evidence" value="ECO:0007669"/>
    <property type="project" value="InterPro"/>
</dbReference>
<dbReference type="CDD" id="cd00207">
    <property type="entry name" value="fer2"/>
    <property type="match status" value="1"/>
</dbReference>
<evidence type="ECO:0000256" key="2">
    <source>
        <dbReference type="ARBA" id="ARBA00022723"/>
    </source>
</evidence>
<dbReference type="InterPro" id="IPR012675">
    <property type="entry name" value="Beta-grasp_dom_sf"/>
</dbReference>
<reference evidence="8 9" key="1">
    <citation type="submission" date="2017-08" db="EMBL/GenBank/DDBJ databases">
        <authorList>
            <person name="de Groot N.N."/>
        </authorList>
    </citation>
    <scope>NUCLEOTIDE SEQUENCE [LARGE SCALE GENOMIC DNA]</scope>
    <source>
        <strain evidence="8 9">USBA 352</strain>
    </source>
</reference>
<dbReference type="PANTHER" id="PTHR45444">
    <property type="entry name" value="XANTHINE DEHYDROGENASE"/>
    <property type="match status" value="1"/>
</dbReference>
<dbReference type="Pfam" id="PF01799">
    <property type="entry name" value="Fer2_2"/>
    <property type="match status" value="1"/>
</dbReference>
<dbReference type="NCBIfam" id="TIGR02963">
    <property type="entry name" value="xanthine_xdhA"/>
    <property type="match status" value="1"/>
</dbReference>
<dbReference type="Proteomes" id="UP000219331">
    <property type="component" value="Unassembled WGS sequence"/>
</dbReference>
<dbReference type="AlphaFoldDB" id="A0A285SDA4"/>
<dbReference type="InterPro" id="IPR002888">
    <property type="entry name" value="2Fe-2S-bd"/>
</dbReference>
<keyword evidence="4" id="KW-0560">Oxidoreductase</keyword>
<dbReference type="STRING" id="538381.GCA_001696535_00181"/>
<sequence>MREVVRFLQNGRVVELADVRPTETVLDYLRLRRGLVGTKEGCGEGDCGACTVAVGRLVEGRLVYQPVNSCIQFLGMLDGAELVTVEDLAEDGQLHPVQQAMVDHHGSQCGFCTPGFVMSLFTLYHAPEKPATRKTVTDWLAGNLCRCTGYRPIVDAALEACFTEIDDAFSRRADESIAALQAMEQDTRDVFITQEEGGFFAAPASLDALAELAERHPQATLVAGATDVGLWVTKQLRQLPQVIWLGRVRDLDRIEDTPGGVLMGAGTTFAAAHPYMARIDPDLGELWRRIGSRQVRASGTVCGNIANGSPIGDSPPALIALGATIELRRGEDSRTLPLEAFFIDYGKQDREPGEIVTGLYVPRLDPNHAFRCFKISKRFDQDISSVLCALRVTLADGTITEARLAYGGMAATPKRAEIAELALIGARPDRPSTWAAALKALADDFAPISDMRASDAYRKEVARALLAKALVEIGGTPDERTRVSGLRSGEVIHAA</sequence>
<dbReference type="SUPFAM" id="SSF55447">
    <property type="entry name" value="CO dehydrogenase flavoprotein C-terminal domain-like"/>
    <property type="match status" value="1"/>
</dbReference>
<feature type="domain" description="FAD-binding PCMH-type" evidence="7">
    <location>
        <begin position="192"/>
        <end position="366"/>
    </location>
</feature>
<dbReference type="Gene3D" id="3.30.390.50">
    <property type="entry name" value="CO dehydrogenase flavoprotein, C-terminal domain"/>
    <property type="match status" value="1"/>
</dbReference>
<dbReference type="OrthoDB" id="9792018at2"/>
<evidence type="ECO:0000256" key="3">
    <source>
        <dbReference type="ARBA" id="ARBA00022827"/>
    </source>
</evidence>
<keyword evidence="9" id="KW-1185">Reference proteome</keyword>
<keyword evidence="2" id="KW-0479">Metal-binding</keyword>
<dbReference type="GO" id="GO:0071949">
    <property type="term" value="F:FAD binding"/>
    <property type="evidence" value="ECO:0007669"/>
    <property type="project" value="InterPro"/>
</dbReference>
<dbReference type="SMART" id="SM01092">
    <property type="entry name" value="CO_deh_flav_C"/>
    <property type="match status" value="1"/>
</dbReference>
<dbReference type="InterPro" id="IPR016166">
    <property type="entry name" value="FAD-bd_PCMH"/>
</dbReference>
<proteinExistence type="predicted"/>
<dbReference type="InterPro" id="IPR016169">
    <property type="entry name" value="FAD-bd_PCMH_sub2"/>
</dbReference>
<dbReference type="Pfam" id="PF00941">
    <property type="entry name" value="FAD_binding_5"/>
    <property type="match status" value="1"/>
</dbReference>
<dbReference type="PROSITE" id="PS51387">
    <property type="entry name" value="FAD_PCMH"/>
    <property type="match status" value="1"/>
</dbReference>
<name>A0A285SDA4_9HYPH</name>
<accession>A0A285SDA4</accession>
<dbReference type="Gene3D" id="1.10.150.120">
    <property type="entry name" value="[2Fe-2S]-binding domain"/>
    <property type="match status" value="1"/>
</dbReference>
<dbReference type="InterPro" id="IPR036683">
    <property type="entry name" value="CO_DH_flav_C_dom_sf"/>
</dbReference>
<dbReference type="SUPFAM" id="SSF56176">
    <property type="entry name" value="FAD-binding/transporter-associated domain-like"/>
    <property type="match status" value="1"/>
</dbReference>
<dbReference type="PROSITE" id="PS00197">
    <property type="entry name" value="2FE2S_FER_1"/>
    <property type="match status" value="1"/>
</dbReference>
<dbReference type="PIRSF" id="PIRSF036557">
    <property type="entry name" value="XdhA_RC"/>
    <property type="match status" value="1"/>
</dbReference>
<dbReference type="PANTHER" id="PTHR45444:SF3">
    <property type="entry name" value="XANTHINE DEHYDROGENASE"/>
    <property type="match status" value="1"/>
</dbReference>
<dbReference type="InterPro" id="IPR014307">
    <property type="entry name" value="Xanthine_DH_ssu"/>
</dbReference>
<dbReference type="InterPro" id="IPR012175">
    <property type="entry name" value="Xanth_DH_ssu_bac"/>
</dbReference>
<dbReference type="SUPFAM" id="SSF54292">
    <property type="entry name" value="2Fe-2S ferredoxin-like"/>
    <property type="match status" value="1"/>
</dbReference>
<dbReference type="InterPro" id="IPR036318">
    <property type="entry name" value="FAD-bd_PCMH-like_sf"/>
</dbReference>
<keyword evidence="1" id="KW-0285">Flavoprotein</keyword>
<dbReference type="InterPro" id="IPR016167">
    <property type="entry name" value="FAD-bd_PCMH_sub1"/>
</dbReference>
<dbReference type="Gene3D" id="3.10.20.30">
    <property type="match status" value="1"/>
</dbReference>
<gene>
    <name evidence="8" type="ORF">SAMN05421512_104213</name>
</gene>
<organism evidence="8 9">
    <name type="scientific">Stappia indica</name>
    <dbReference type="NCBI Taxonomy" id="538381"/>
    <lineage>
        <taxon>Bacteria</taxon>
        <taxon>Pseudomonadati</taxon>
        <taxon>Pseudomonadota</taxon>
        <taxon>Alphaproteobacteria</taxon>
        <taxon>Hyphomicrobiales</taxon>
        <taxon>Stappiaceae</taxon>
        <taxon>Stappia</taxon>
    </lineage>
</organism>
<evidence type="ECO:0000313" key="8">
    <source>
        <dbReference type="EMBL" id="SOC03657.1"/>
    </source>
</evidence>
<dbReference type="EMBL" id="OBML01000004">
    <property type="protein sequence ID" value="SOC03657.1"/>
    <property type="molecule type" value="Genomic_DNA"/>
</dbReference>
<dbReference type="Gene3D" id="3.30.465.10">
    <property type="match status" value="1"/>
</dbReference>
<evidence type="ECO:0000259" key="7">
    <source>
        <dbReference type="PROSITE" id="PS51387"/>
    </source>
</evidence>
<keyword evidence="5" id="KW-0408">Iron</keyword>
<dbReference type="InterPro" id="IPR036010">
    <property type="entry name" value="2Fe-2S_ferredoxin-like_sf"/>
</dbReference>
<dbReference type="PROSITE" id="PS51085">
    <property type="entry name" value="2FE2S_FER_2"/>
    <property type="match status" value="1"/>
</dbReference>
<dbReference type="Pfam" id="PF03450">
    <property type="entry name" value="CO_deh_flav_C"/>
    <property type="match status" value="1"/>
</dbReference>
<dbReference type="GO" id="GO:0051537">
    <property type="term" value="F:2 iron, 2 sulfur cluster binding"/>
    <property type="evidence" value="ECO:0007669"/>
    <property type="project" value="InterPro"/>
</dbReference>
<dbReference type="Pfam" id="PF00111">
    <property type="entry name" value="Fer2"/>
    <property type="match status" value="1"/>
</dbReference>
<evidence type="ECO:0000313" key="9">
    <source>
        <dbReference type="Proteomes" id="UP000219331"/>
    </source>
</evidence>
<dbReference type="InterPro" id="IPR002346">
    <property type="entry name" value="Mopterin_DH_FAD-bd"/>
</dbReference>
<dbReference type="InterPro" id="IPR006058">
    <property type="entry name" value="2Fe2S_fd_BS"/>
</dbReference>
<keyword evidence="3" id="KW-0274">FAD</keyword>
<evidence type="ECO:0000256" key="1">
    <source>
        <dbReference type="ARBA" id="ARBA00022630"/>
    </source>
</evidence>